<keyword evidence="1" id="KW-0472">Membrane</keyword>
<gene>
    <name evidence="2" type="ORF">G3M70_00465</name>
</gene>
<evidence type="ECO:0000313" key="2">
    <source>
        <dbReference type="EMBL" id="QPJ60441.1"/>
    </source>
</evidence>
<keyword evidence="1" id="KW-1133">Transmembrane helix</keyword>
<name>A0A7T0BTC6_9BACT</name>
<proteinExistence type="predicted"/>
<protein>
    <recommendedName>
        <fullName evidence="4">Type VI secretion system protein</fullName>
    </recommendedName>
</protein>
<feature type="transmembrane region" description="Helical" evidence="1">
    <location>
        <begin position="77"/>
        <end position="97"/>
    </location>
</feature>
<reference evidence="2 3" key="1">
    <citation type="submission" date="2020-02" db="EMBL/GenBank/DDBJ databases">
        <title>Genomic and physiological characterization of two novel Nitrospinaceae genera.</title>
        <authorList>
            <person name="Mueller A.J."/>
            <person name="Jung M.-Y."/>
            <person name="Strachan C.R."/>
            <person name="Herbold C.W."/>
            <person name="Kirkegaard R.H."/>
            <person name="Daims H."/>
        </authorList>
    </citation>
    <scope>NUCLEOTIDE SEQUENCE [LARGE SCALE GENOMIC DNA]</scope>
    <source>
        <strain evidence="2">EB</strain>
    </source>
</reference>
<keyword evidence="1" id="KW-0812">Transmembrane</keyword>
<dbReference type="EMBL" id="CP048685">
    <property type="protein sequence ID" value="QPJ60441.1"/>
    <property type="molecule type" value="Genomic_DNA"/>
</dbReference>
<organism evidence="2 3">
    <name type="scientific">Candidatus Nitronauta litoralis</name>
    <dbReference type="NCBI Taxonomy" id="2705533"/>
    <lineage>
        <taxon>Bacteria</taxon>
        <taxon>Pseudomonadati</taxon>
        <taxon>Nitrospinota/Tectimicrobiota group</taxon>
        <taxon>Nitrospinota</taxon>
        <taxon>Nitrospinia</taxon>
        <taxon>Nitrospinales</taxon>
        <taxon>Nitrospinaceae</taxon>
        <taxon>Candidatus Nitronauta</taxon>
    </lineage>
</organism>
<sequence>MRELSLGLKIQPEDYGTSLTTFQNQSDGSPCHAFCTDSLGHPLPTIRKLAHRYFPELKETMFSDTPKPRNQGSARQSFLLLMILFLALILNGCNVGARTMALFGGDLNVQVAISEQANHNQPLMVDLVLVNDSELLKKLMELPADEWFQKREQFKRDYPKRTGFESWEWEWTPGQKVPDLILPIRVKAEAGLIFARYFTEGDHRARFDPLKNIFIEFNEESFQVTVTQGT</sequence>
<dbReference type="KEGG" id="nli:G3M70_00465"/>
<evidence type="ECO:0008006" key="4">
    <source>
        <dbReference type="Google" id="ProtNLM"/>
    </source>
</evidence>
<dbReference type="Proteomes" id="UP000594688">
    <property type="component" value="Chromosome"/>
</dbReference>
<accession>A0A7T0BTC6</accession>
<evidence type="ECO:0000313" key="3">
    <source>
        <dbReference type="Proteomes" id="UP000594688"/>
    </source>
</evidence>
<dbReference type="AlphaFoldDB" id="A0A7T0BTC6"/>
<evidence type="ECO:0000256" key="1">
    <source>
        <dbReference type="SAM" id="Phobius"/>
    </source>
</evidence>